<accession>A0AAC9BC11</accession>
<proteinExistence type="predicted"/>
<organism evidence="1 2">
    <name type="scientific">Aeromonas veronii</name>
    <dbReference type="NCBI Taxonomy" id="654"/>
    <lineage>
        <taxon>Bacteria</taxon>
        <taxon>Pseudomonadati</taxon>
        <taxon>Pseudomonadota</taxon>
        <taxon>Gammaproteobacteria</taxon>
        <taxon>Aeromonadales</taxon>
        <taxon>Aeromonadaceae</taxon>
        <taxon>Aeromonas</taxon>
    </lineage>
</organism>
<evidence type="ECO:0000313" key="1">
    <source>
        <dbReference type="EMBL" id="ANB54890.1"/>
    </source>
</evidence>
<dbReference type="AlphaFoldDB" id="A0AAC9BC11"/>
<name>A0AAC9BC11_AERVE</name>
<dbReference type="EMBL" id="CP014774">
    <property type="protein sequence ID" value="ANB54890.1"/>
    <property type="molecule type" value="Genomic_DNA"/>
</dbReference>
<protein>
    <submittedName>
        <fullName evidence="1">Uncharacterized protein</fullName>
    </submittedName>
</protein>
<sequence>MFVFLKGYYCRIIQILFRLQRFGPMDLIPVVDPREIGINGLHFIMSLLYSLNMLEGFHPWLNAFSIGFFKMATFCSNRIITLF</sequence>
<dbReference type="Proteomes" id="UP000076809">
    <property type="component" value="Chromosome"/>
</dbReference>
<gene>
    <name evidence="1" type="ORF">WM43_20645</name>
</gene>
<evidence type="ECO:0000313" key="2">
    <source>
        <dbReference type="Proteomes" id="UP000076809"/>
    </source>
</evidence>
<reference evidence="1 2" key="1">
    <citation type="journal article" date="2016" name="J. Clin. Microbiol.">
        <title>Detection and Whole-Genome Sequencing of Carbapenemase-Producing Aeromonas hydrophila Isolates from Routine Perirectal Surveillance Culture.</title>
        <authorList>
            <person name="Hughes H.Y."/>
            <person name="Conlan S.P."/>
            <person name="Lau A.F."/>
            <person name="Dekker J.P."/>
            <person name="Michelin A.V."/>
            <person name="Youn J.H."/>
            <person name="Henderson D.K."/>
            <person name="Frank K.M."/>
            <person name="Segre J.A."/>
            <person name="Palmore T.N."/>
        </authorList>
    </citation>
    <scope>NUCLEOTIDE SEQUENCE [LARGE SCALE GENOMIC DNA]</scope>
    <source>
        <strain evidence="1 2">AVNIH1</strain>
    </source>
</reference>